<protein>
    <submittedName>
        <fullName evidence="1">Uncharacterized protein</fullName>
    </submittedName>
</protein>
<keyword evidence="2" id="KW-1185">Reference proteome</keyword>
<dbReference type="AlphaFoldDB" id="A0A195EWE8"/>
<dbReference type="EMBL" id="KQ981948">
    <property type="protein sequence ID" value="KYN32600.1"/>
    <property type="molecule type" value="Genomic_DNA"/>
</dbReference>
<sequence>MPLVANKHMDGCGCKQLTILSSPRNTLFLYRKMIKLNSVIPASIASFMSIFNALHAELDAYSGNFCLKLLSTLSASIGRFKSNRQRANLHTCTNNELY</sequence>
<accession>A0A195EWE8</accession>
<dbReference type="Proteomes" id="UP000078541">
    <property type="component" value="Unassembled WGS sequence"/>
</dbReference>
<evidence type="ECO:0000313" key="2">
    <source>
        <dbReference type="Proteomes" id="UP000078541"/>
    </source>
</evidence>
<organism evidence="1 2">
    <name type="scientific">Trachymyrmex septentrionalis</name>
    <dbReference type="NCBI Taxonomy" id="34720"/>
    <lineage>
        <taxon>Eukaryota</taxon>
        <taxon>Metazoa</taxon>
        <taxon>Ecdysozoa</taxon>
        <taxon>Arthropoda</taxon>
        <taxon>Hexapoda</taxon>
        <taxon>Insecta</taxon>
        <taxon>Pterygota</taxon>
        <taxon>Neoptera</taxon>
        <taxon>Endopterygota</taxon>
        <taxon>Hymenoptera</taxon>
        <taxon>Apocrita</taxon>
        <taxon>Aculeata</taxon>
        <taxon>Formicoidea</taxon>
        <taxon>Formicidae</taxon>
        <taxon>Myrmicinae</taxon>
        <taxon>Trachymyrmex</taxon>
    </lineage>
</organism>
<name>A0A195EWE8_9HYME</name>
<gene>
    <name evidence="1" type="ORF">ALC56_13081</name>
</gene>
<reference evidence="1 2" key="1">
    <citation type="submission" date="2016-03" db="EMBL/GenBank/DDBJ databases">
        <title>Trachymyrmex septentrionalis WGS genome.</title>
        <authorList>
            <person name="Nygaard S."/>
            <person name="Hu H."/>
            <person name="Boomsma J."/>
            <person name="Zhang G."/>
        </authorList>
    </citation>
    <scope>NUCLEOTIDE SEQUENCE [LARGE SCALE GENOMIC DNA]</scope>
    <source>
        <strain evidence="1">Tsep2-gDNA-1</strain>
        <tissue evidence="1">Whole body</tissue>
    </source>
</reference>
<evidence type="ECO:0000313" key="1">
    <source>
        <dbReference type="EMBL" id="KYN32600.1"/>
    </source>
</evidence>
<proteinExistence type="predicted"/>